<keyword evidence="2 4" id="KW-0560">Oxidoreductase</keyword>
<dbReference type="GO" id="GO:0016616">
    <property type="term" value="F:oxidoreductase activity, acting on the CH-OH group of donors, NAD or NADP as acceptor"/>
    <property type="evidence" value="ECO:0007669"/>
    <property type="project" value="InterPro"/>
</dbReference>
<proteinExistence type="inferred from homology"/>
<organism evidence="7 8">
    <name type="scientific">Proteiniclasticum aestuarii</name>
    <dbReference type="NCBI Taxonomy" id="2817862"/>
    <lineage>
        <taxon>Bacteria</taxon>
        <taxon>Bacillati</taxon>
        <taxon>Bacillota</taxon>
        <taxon>Clostridia</taxon>
        <taxon>Eubacteriales</taxon>
        <taxon>Clostridiaceae</taxon>
        <taxon>Proteiniclasticum</taxon>
    </lineage>
</organism>
<gene>
    <name evidence="7" type="ORF">J3A84_07600</name>
</gene>
<evidence type="ECO:0000256" key="1">
    <source>
        <dbReference type="ARBA" id="ARBA00005854"/>
    </source>
</evidence>
<dbReference type="InterPro" id="IPR006140">
    <property type="entry name" value="D-isomer_DH_NAD-bd"/>
</dbReference>
<evidence type="ECO:0000256" key="2">
    <source>
        <dbReference type="ARBA" id="ARBA00023002"/>
    </source>
</evidence>
<dbReference type="SUPFAM" id="SSF52283">
    <property type="entry name" value="Formate/glycerate dehydrogenase catalytic domain-like"/>
    <property type="match status" value="1"/>
</dbReference>
<dbReference type="Pfam" id="PF00389">
    <property type="entry name" value="2-Hacid_dh"/>
    <property type="match status" value="1"/>
</dbReference>
<dbReference type="Gene3D" id="3.40.50.720">
    <property type="entry name" value="NAD(P)-binding Rossmann-like Domain"/>
    <property type="match status" value="2"/>
</dbReference>
<dbReference type="CDD" id="cd05300">
    <property type="entry name" value="2-Hacid_dh_1"/>
    <property type="match status" value="1"/>
</dbReference>
<dbReference type="PANTHER" id="PTHR43333:SF1">
    <property type="entry name" value="D-ISOMER SPECIFIC 2-HYDROXYACID DEHYDROGENASE NAD-BINDING DOMAIN-CONTAINING PROTEIN"/>
    <property type="match status" value="1"/>
</dbReference>
<evidence type="ECO:0000313" key="7">
    <source>
        <dbReference type="EMBL" id="MBO1264889.1"/>
    </source>
</evidence>
<dbReference type="InterPro" id="IPR036291">
    <property type="entry name" value="NAD(P)-bd_dom_sf"/>
</dbReference>
<dbReference type="PROSITE" id="PS00671">
    <property type="entry name" value="D_2_HYDROXYACID_DH_3"/>
    <property type="match status" value="1"/>
</dbReference>
<evidence type="ECO:0000259" key="6">
    <source>
        <dbReference type="Pfam" id="PF02826"/>
    </source>
</evidence>
<name>A0A939H9A0_9CLOT</name>
<dbReference type="SUPFAM" id="SSF51735">
    <property type="entry name" value="NAD(P)-binding Rossmann-fold domains"/>
    <property type="match status" value="1"/>
</dbReference>
<accession>A0A939H9A0</accession>
<keyword evidence="3" id="KW-0520">NAD</keyword>
<dbReference type="AlphaFoldDB" id="A0A939H9A0"/>
<sequence length="315" mass="35713">MIMNCMPDYIMTKEEADKLRALTGKDILDVENFRDHVDRLDEVEAIIPPWRFKAEDLALFKNLKWIQTFSAGVNTLPLKEIKERGILLTNSSGVHGPQMTDHIMGMVLSFARALLPSIRHQKEKNWKVDYPLTELTRKEMLIVGAGSIGQLLAKKAKTFDMRVIGLKRTVEKLPHFDEVRELEKLSESMRTADYVVILAPLTKETRGLIGKEELALMKEDAVLINLARGPLVDEAELIEVLKEKKIRGAGLDVFSREPLPEDSPLWDLDNIILTPHLGGFSDVSNERSIALIAENIRRFYAGEKLKNVVDLELGY</sequence>
<dbReference type="Proteomes" id="UP000664218">
    <property type="component" value="Unassembled WGS sequence"/>
</dbReference>
<comment type="similarity">
    <text evidence="1 4">Belongs to the D-isomer specific 2-hydroxyacid dehydrogenase family.</text>
</comment>
<dbReference type="PANTHER" id="PTHR43333">
    <property type="entry name" value="2-HACID_DH_C DOMAIN-CONTAINING PROTEIN"/>
    <property type="match status" value="1"/>
</dbReference>
<dbReference type="GO" id="GO:0051287">
    <property type="term" value="F:NAD binding"/>
    <property type="evidence" value="ECO:0007669"/>
    <property type="project" value="InterPro"/>
</dbReference>
<evidence type="ECO:0000256" key="3">
    <source>
        <dbReference type="ARBA" id="ARBA00023027"/>
    </source>
</evidence>
<dbReference type="InterPro" id="IPR006139">
    <property type="entry name" value="D-isomer_2_OHA_DH_cat_dom"/>
</dbReference>
<dbReference type="RefSeq" id="WP_207599414.1">
    <property type="nucleotide sequence ID" value="NZ_JAFNJU010000005.1"/>
</dbReference>
<evidence type="ECO:0000259" key="5">
    <source>
        <dbReference type="Pfam" id="PF00389"/>
    </source>
</evidence>
<feature type="domain" description="D-isomer specific 2-hydroxyacid dehydrogenase catalytic" evidence="5">
    <location>
        <begin position="37"/>
        <end position="309"/>
    </location>
</feature>
<reference evidence="7" key="1">
    <citation type="submission" date="2021-03" db="EMBL/GenBank/DDBJ databases">
        <title>Proteiniclasticum marinus sp. nov., isolated from tidal flat sediment.</title>
        <authorList>
            <person name="Namirimu T."/>
            <person name="Yang J.-A."/>
            <person name="Yang S.-H."/>
            <person name="Kim Y.-J."/>
            <person name="Kwon K.K."/>
        </authorList>
    </citation>
    <scope>NUCLEOTIDE SEQUENCE</scope>
    <source>
        <strain evidence="7">SCR006</strain>
    </source>
</reference>
<feature type="domain" description="D-isomer specific 2-hydroxyacid dehydrogenase NAD-binding" evidence="6">
    <location>
        <begin position="104"/>
        <end position="278"/>
    </location>
</feature>
<protein>
    <submittedName>
        <fullName evidence="7">D-2-hydroxyacid dehydrogenase</fullName>
    </submittedName>
</protein>
<comment type="caution">
    <text evidence="7">The sequence shown here is derived from an EMBL/GenBank/DDBJ whole genome shotgun (WGS) entry which is preliminary data.</text>
</comment>
<keyword evidence="8" id="KW-1185">Reference proteome</keyword>
<evidence type="ECO:0000256" key="4">
    <source>
        <dbReference type="RuleBase" id="RU003719"/>
    </source>
</evidence>
<evidence type="ECO:0000313" key="8">
    <source>
        <dbReference type="Proteomes" id="UP000664218"/>
    </source>
</evidence>
<dbReference type="InterPro" id="IPR029753">
    <property type="entry name" value="D-isomer_DH_CS"/>
</dbReference>
<dbReference type="EMBL" id="JAFNJU010000005">
    <property type="protein sequence ID" value="MBO1264889.1"/>
    <property type="molecule type" value="Genomic_DNA"/>
</dbReference>
<dbReference type="Pfam" id="PF02826">
    <property type="entry name" value="2-Hacid_dh_C"/>
    <property type="match status" value="1"/>
</dbReference>